<sequence length="439" mass="48320">MNLPALARRSDEWSLVAQYLSLADLGRVQSVSSVFLDAVTPRMMERAALALIRQEEDPSVAAGDLRTLRCHPAAQPWADSGFHAAACLASLHHAGRLPVAGRAGERVQHPVESRVRMLDLATRALTRDGRVIVWGQDVQSLLVAKYVVRAGQIMPLTLPDGFRTAAAIPRINSSKHFLRPPPDCWLLMNADRELHYYHTDSRQLVRLPMARSTTPHTVDLSRSGRFVAIATSNTAGPGETRLQCYDRERDQVSLDARISDANLFQISVADDGRLFVGSYTRGYAFSRDGDVTLYSFAGGNHALFRLSPDERFLMRSCSCIGEGDCNDIVLQDLGNGRETRLPRDIPPRTGQSGAMRPESIAFSLLNRLVAIAYEDGALQIFDLRQGAAGSAPVMARGNLPVTGVSLQPHTSFDGFDRVCTVFRQRIGREVTLAMHTMDL</sequence>
<reference evidence="1 2" key="1">
    <citation type="submission" date="2018-04" db="EMBL/GenBank/DDBJ databases">
        <title>Denitrifier Microvirgula.</title>
        <authorList>
            <person name="Anderson E."/>
            <person name="Jang J."/>
            <person name="Ishii S."/>
        </authorList>
    </citation>
    <scope>NUCLEOTIDE SEQUENCE [LARGE SCALE GENOMIC DNA]</scope>
    <source>
        <strain evidence="1 2">BE2.4</strain>
    </source>
</reference>
<proteinExistence type="predicted"/>
<dbReference type="InterPro" id="IPR015943">
    <property type="entry name" value="WD40/YVTN_repeat-like_dom_sf"/>
</dbReference>
<dbReference type="SUPFAM" id="SSF82171">
    <property type="entry name" value="DPP6 N-terminal domain-like"/>
    <property type="match status" value="1"/>
</dbReference>
<evidence type="ECO:0000313" key="1">
    <source>
        <dbReference type="EMBL" id="AVY93845.1"/>
    </source>
</evidence>
<dbReference type="AlphaFoldDB" id="A0A2S0P931"/>
<evidence type="ECO:0000313" key="2">
    <source>
        <dbReference type="Proteomes" id="UP000244173"/>
    </source>
</evidence>
<keyword evidence="2" id="KW-1185">Reference proteome</keyword>
<organism evidence="1 2">
    <name type="scientific">Microvirgula aerodenitrificans</name>
    <dbReference type="NCBI Taxonomy" id="57480"/>
    <lineage>
        <taxon>Bacteria</taxon>
        <taxon>Pseudomonadati</taxon>
        <taxon>Pseudomonadota</taxon>
        <taxon>Betaproteobacteria</taxon>
        <taxon>Neisseriales</taxon>
        <taxon>Aquaspirillaceae</taxon>
        <taxon>Microvirgula</taxon>
    </lineage>
</organism>
<accession>A0A2S0P931</accession>
<name>A0A2S0P931_9NEIS</name>
<evidence type="ECO:0008006" key="3">
    <source>
        <dbReference type="Google" id="ProtNLM"/>
    </source>
</evidence>
<dbReference type="EMBL" id="CP028519">
    <property type="protein sequence ID" value="AVY93845.1"/>
    <property type="molecule type" value="Genomic_DNA"/>
</dbReference>
<dbReference type="Proteomes" id="UP000244173">
    <property type="component" value="Chromosome"/>
</dbReference>
<protein>
    <recommendedName>
        <fullName evidence="3">WD40 repeat domain-containing protein</fullName>
    </recommendedName>
</protein>
<gene>
    <name evidence="1" type="ORF">DAI18_07140</name>
</gene>
<dbReference type="KEGG" id="maer:DAI18_07140"/>
<dbReference type="Gene3D" id="2.130.10.10">
    <property type="entry name" value="YVTN repeat-like/Quinoprotein amine dehydrogenase"/>
    <property type="match status" value="1"/>
</dbReference>